<feature type="compositionally biased region" description="Low complexity" evidence="1">
    <location>
        <begin position="1"/>
        <end position="13"/>
    </location>
</feature>
<protein>
    <submittedName>
        <fullName evidence="3">Uncharacterized protein</fullName>
    </submittedName>
</protein>
<name>A0A6G5AEB6_RHIMP</name>
<keyword evidence="2" id="KW-1133">Transmembrane helix</keyword>
<reference evidence="3" key="1">
    <citation type="submission" date="2020-03" db="EMBL/GenBank/DDBJ databases">
        <title>A transcriptome and proteome of the tick Rhipicephalus microplus shaped by the genetic composition of its hosts and developmental stage.</title>
        <authorList>
            <person name="Garcia G.R."/>
            <person name="Ribeiro J.M.C."/>
            <person name="Maruyama S.R."/>
            <person name="Gardinasse L.G."/>
            <person name="Nelson K."/>
            <person name="Ferreira B.R."/>
            <person name="Andrade T.G."/>
            <person name="Santos I.K.F.M."/>
        </authorList>
    </citation>
    <scope>NUCLEOTIDE SEQUENCE</scope>
    <source>
        <strain evidence="3">NSGR</strain>
        <tissue evidence="3">Salivary glands</tissue>
    </source>
</reference>
<keyword evidence="2" id="KW-0812">Transmembrane</keyword>
<feature type="transmembrane region" description="Helical" evidence="2">
    <location>
        <begin position="28"/>
        <end position="57"/>
    </location>
</feature>
<proteinExistence type="predicted"/>
<accession>A0A6G5AEB6</accession>
<keyword evidence="2" id="KW-0472">Membrane</keyword>
<dbReference type="EMBL" id="GIKN01007068">
    <property type="protein sequence ID" value="NIE49341.1"/>
    <property type="molecule type" value="Transcribed_RNA"/>
</dbReference>
<sequence length="108" mass="12573">MSSDVSLSSGGESWPPEKSTHRQLSISWIQVITGFVQLYCVMCHCVFLMLIAVWMVVKEVSRRVYVLWASWYSDFKEKRAATLPFFARSYSHENSVQDRTTDKTTRRT</sequence>
<evidence type="ECO:0000256" key="2">
    <source>
        <dbReference type="SAM" id="Phobius"/>
    </source>
</evidence>
<evidence type="ECO:0000313" key="3">
    <source>
        <dbReference type="EMBL" id="NIE49341.1"/>
    </source>
</evidence>
<organism evidence="3">
    <name type="scientific">Rhipicephalus microplus</name>
    <name type="common">Cattle tick</name>
    <name type="synonym">Boophilus microplus</name>
    <dbReference type="NCBI Taxonomy" id="6941"/>
    <lineage>
        <taxon>Eukaryota</taxon>
        <taxon>Metazoa</taxon>
        <taxon>Ecdysozoa</taxon>
        <taxon>Arthropoda</taxon>
        <taxon>Chelicerata</taxon>
        <taxon>Arachnida</taxon>
        <taxon>Acari</taxon>
        <taxon>Parasitiformes</taxon>
        <taxon>Ixodida</taxon>
        <taxon>Ixodoidea</taxon>
        <taxon>Ixodidae</taxon>
        <taxon>Rhipicephalinae</taxon>
        <taxon>Rhipicephalus</taxon>
        <taxon>Boophilus</taxon>
    </lineage>
</organism>
<dbReference type="AlphaFoldDB" id="A0A6G5AEB6"/>
<feature type="region of interest" description="Disordered" evidence="1">
    <location>
        <begin position="1"/>
        <end position="22"/>
    </location>
</feature>
<evidence type="ECO:0000256" key="1">
    <source>
        <dbReference type="SAM" id="MobiDB-lite"/>
    </source>
</evidence>